<dbReference type="AlphaFoldDB" id="A0AAU7JLE6"/>
<feature type="binding site" evidence="12">
    <location>
        <position position="284"/>
    </location>
    <ligand>
        <name>K(+)</name>
        <dbReference type="ChEBI" id="CHEBI:29103"/>
    </ligand>
</feature>
<evidence type="ECO:0000256" key="4">
    <source>
        <dbReference type="ARBA" id="ARBA00022679"/>
    </source>
</evidence>
<comment type="pathway">
    <text evidence="12">Carbohydrate metabolism; D-ribose degradation; D-ribose 5-phosphate from beta-D-ribopyranose: step 2/2.</text>
</comment>
<dbReference type="InterPro" id="IPR011611">
    <property type="entry name" value="PfkB_dom"/>
</dbReference>
<comment type="cofactor">
    <cofactor evidence="12">
        <name>Mg(2+)</name>
        <dbReference type="ChEBI" id="CHEBI:18420"/>
    </cofactor>
    <text evidence="12">Requires a divalent cation, most likely magnesium in vivo, as an electrophilic catalyst to aid phosphoryl group transfer. It is the chelate of the metal and the nucleotide that is the actual substrate.</text>
</comment>
<dbReference type="InterPro" id="IPR002173">
    <property type="entry name" value="Carboh/pur_kinase_PfkB_CS"/>
</dbReference>
<organism evidence="14">
    <name type="scientific">Alsobacter sp. KACC 23698</name>
    <dbReference type="NCBI Taxonomy" id="3149229"/>
    <lineage>
        <taxon>Bacteria</taxon>
        <taxon>Pseudomonadati</taxon>
        <taxon>Pseudomonadota</taxon>
        <taxon>Alphaproteobacteria</taxon>
        <taxon>Hyphomicrobiales</taxon>
        <taxon>Alsobacteraceae</taxon>
        <taxon>Alsobacter</taxon>
    </lineage>
</organism>
<evidence type="ECO:0000256" key="10">
    <source>
        <dbReference type="ARBA" id="ARBA00022958"/>
    </source>
</evidence>
<keyword evidence="6 12" id="KW-0547">Nucleotide-binding</keyword>
<dbReference type="PANTHER" id="PTHR10584:SF166">
    <property type="entry name" value="RIBOKINASE"/>
    <property type="match status" value="1"/>
</dbReference>
<evidence type="ECO:0000259" key="13">
    <source>
        <dbReference type="Pfam" id="PF00294"/>
    </source>
</evidence>
<dbReference type="EC" id="2.7.1.15" evidence="2 12"/>
<feature type="active site" description="Proton acceptor" evidence="12">
    <location>
        <position position="245"/>
    </location>
</feature>
<evidence type="ECO:0000256" key="11">
    <source>
        <dbReference type="ARBA" id="ARBA00023277"/>
    </source>
</evidence>
<feature type="binding site" evidence="12">
    <location>
        <position position="275"/>
    </location>
    <ligand>
        <name>K(+)</name>
        <dbReference type="ChEBI" id="CHEBI:29103"/>
    </ligand>
</feature>
<evidence type="ECO:0000256" key="3">
    <source>
        <dbReference type="ARBA" id="ARBA00016943"/>
    </source>
</evidence>
<feature type="binding site" evidence="12">
    <location>
        <position position="280"/>
    </location>
    <ligand>
        <name>K(+)</name>
        <dbReference type="ChEBI" id="CHEBI:29103"/>
    </ligand>
</feature>
<evidence type="ECO:0000256" key="7">
    <source>
        <dbReference type="ARBA" id="ARBA00022777"/>
    </source>
</evidence>
<feature type="binding site" evidence="12">
    <location>
        <position position="241"/>
    </location>
    <ligand>
        <name>K(+)</name>
        <dbReference type="ChEBI" id="CHEBI:29103"/>
    </ligand>
</feature>
<feature type="binding site" evidence="12">
    <location>
        <begin position="244"/>
        <end position="245"/>
    </location>
    <ligand>
        <name>ATP</name>
        <dbReference type="ChEBI" id="CHEBI:30616"/>
    </ligand>
</feature>
<comment type="function">
    <text evidence="12">Catalyzes the phosphorylation of ribose at O-5 in a reaction requiring ATP and magnesium. The resulting D-ribose-5-phosphate can then be used either for sythesis of nucleotides, histidine, and tryptophan, or as a component of the pentose phosphate pathway.</text>
</comment>
<gene>
    <name evidence="12" type="primary">rbsK</name>
    <name evidence="14" type="ORF">ABEG18_10365</name>
</gene>
<dbReference type="PANTHER" id="PTHR10584">
    <property type="entry name" value="SUGAR KINASE"/>
    <property type="match status" value="1"/>
</dbReference>
<feature type="binding site" evidence="12">
    <location>
        <begin position="213"/>
        <end position="218"/>
    </location>
    <ligand>
        <name>ATP</name>
        <dbReference type="ChEBI" id="CHEBI:30616"/>
    </ligand>
</feature>
<comment type="subcellular location">
    <subcellularLocation>
        <location evidence="12">Cytoplasm</location>
    </subcellularLocation>
</comment>
<feature type="binding site" evidence="12">
    <location>
        <begin position="39"/>
        <end position="43"/>
    </location>
    <ligand>
        <name>substrate</name>
    </ligand>
</feature>
<keyword evidence="4 12" id="KW-0808">Transferase</keyword>
<dbReference type="PRINTS" id="PR00990">
    <property type="entry name" value="RIBOKINASE"/>
</dbReference>
<dbReference type="GO" id="GO:0046872">
    <property type="term" value="F:metal ion binding"/>
    <property type="evidence" value="ECO:0007669"/>
    <property type="project" value="UniProtKB-KW"/>
</dbReference>
<comment type="caution">
    <text evidence="12">Lacks conserved residue(s) required for the propagation of feature annotation.</text>
</comment>
<comment type="subunit">
    <text evidence="12">Homodimer.</text>
</comment>
<evidence type="ECO:0000256" key="1">
    <source>
        <dbReference type="ARBA" id="ARBA00005380"/>
    </source>
</evidence>
<dbReference type="RefSeq" id="WP_406857989.1">
    <property type="nucleotide sequence ID" value="NZ_CP157484.1"/>
</dbReference>
<protein>
    <recommendedName>
        <fullName evidence="3 12">Ribokinase</fullName>
        <shortName evidence="12">RK</shortName>
        <ecNumber evidence="2 12">2.7.1.15</ecNumber>
    </recommendedName>
</protein>
<dbReference type="GO" id="GO:0005829">
    <property type="term" value="C:cytosol"/>
    <property type="evidence" value="ECO:0007669"/>
    <property type="project" value="TreeGrafter"/>
</dbReference>
<dbReference type="GO" id="GO:0004747">
    <property type="term" value="F:ribokinase activity"/>
    <property type="evidence" value="ECO:0007669"/>
    <property type="project" value="UniProtKB-UniRule"/>
</dbReference>
<dbReference type="InterPro" id="IPR011877">
    <property type="entry name" value="Ribokinase"/>
</dbReference>
<dbReference type="Pfam" id="PF00294">
    <property type="entry name" value="PfkB"/>
    <property type="match status" value="1"/>
</dbReference>
<feature type="binding site" evidence="12">
    <location>
        <begin position="11"/>
        <end position="13"/>
    </location>
    <ligand>
        <name>substrate</name>
    </ligand>
</feature>
<comment type="activity regulation">
    <text evidence="12">Activated by a monovalent cation that binds near, but not in, the active site. The most likely occupant of the site in vivo is potassium. Ion binding induces a conformational change that may alter substrate affinity.</text>
</comment>
<keyword evidence="12" id="KW-0963">Cytoplasm</keyword>
<dbReference type="SUPFAM" id="SSF53613">
    <property type="entry name" value="Ribokinase-like"/>
    <property type="match status" value="1"/>
</dbReference>
<dbReference type="EMBL" id="CP157484">
    <property type="protein sequence ID" value="XBO41138.1"/>
    <property type="molecule type" value="Genomic_DNA"/>
</dbReference>
<feature type="domain" description="Carbohydrate kinase PfkB" evidence="13">
    <location>
        <begin position="1"/>
        <end position="287"/>
    </location>
</feature>
<dbReference type="GO" id="GO:0005524">
    <property type="term" value="F:ATP binding"/>
    <property type="evidence" value="ECO:0007669"/>
    <property type="project" value="UniProtKB-UniRule"/>
</dbReference>
<comment type="similarity">
    <text evidence="1">Belongs to the carbohydrate kinase pfkB family.</text>
</comment>
<reference evidence="14" key="1">
    <citation type="submission" date="2024-05" db="EMBL/GenBank/DDBJ databases">
        <authorList>
            <person name="Kim S."/>
            <person name="Heo J."/>
            <person name="Choi H."/>
            <person name="Choi Y."/>
            <person name="Kwon S.-W."/>
            <person name="Kim Y."/>
        </authorList>
    </citation>
    <scope>NUCLEOTIDE SEQUENCE</scope>
    <source>
        <strain evidence="14">KACC 23698</strain>
    </source>
</reference>
<dbReference type="HAMAP" id="MF_01987">
    <property type="entry name" value="Ribokinase"/>
    <property type="match status" value="1"/>
</dbReference>
<keyword evidence="8 12" id="KW-0067">ATP-binding</keyword>
<comment type="similarity">
    <text evidence="12">Belongs to the carbohydrate kinase PfkB family. Ribokinase subfamily.</text>
</comment>
<evidence type="ECO:0000256" key="12">
    <source>
        <dbReference type="HAMAP-Rule" id="MF_01987"/>
    </source>
</evidence>
<sequence>MRRVFVLGNATLDCVQTVARLPQPGETLLCDSLQRCAGGKGLNQAIASARTGAPTLLAAPIGADPDAALLRTTVGAEAGLEARWIESAQPTDYSAIWVSADAENVIVSSAAAAHGLALDDALAALEDFAAGDILVMQGNLSEALTVAAARRAGERGGFAILNTAPIAWDMGPVLGLFDCVIANAGETRALAGRTGPEGAADLARRARGMAVVTLGPQGAILARDGETIAVAAPKVAAVDSAGAGDALVGAWAGGVACGLSVEAALRVAVAAASLAVTRRGTAPSFPSRAEMAALLQALG</sequence>
<dbReference type="Gene3D" id="3.40.1190.20">
    <property type="match status" value="1"/>
</dbReference>
<dbReference type="InterPro" id="IPR029056">
    <property type="entry name" value="Ribokinase-like"/>
</dbReference>
<evidence type="ECO:0000256" key="5">
    <source>
        <dbReference type="ARBA" id="ARBA00022723"/>
    </source>
</evidence>
<feature type="binding site" evidence="12">
    <location>
        <position position="183"/>
    </location>
    <ligand>
        <name>ATP</name>
        <dbReference type="ChEBI" id="CHEBI:30616"/>
    </ligand>
</feature>
<evidence type="ECO:0000256" key="2">
    <source>
        <dbReference type="ARBA" id="ARBA00012035"/>
    </source>
</evidence>
<keyword evidence="10 12" id="KW-0630">Potassium</keyword>
<evidence type="ECO:0000256" key="9">
    <source>
        <dbReference type="ARBA" id="ARBA00022842"/>
    </source>
</evidence>
<evidence type="ECO:0000256" key="6">
    <source>
        <dbReference type="ARBA" id="ARBA00022741"/>
    </source>
</evidence>
<keyword evidence="7 12" id="KW-0418">Kinase</keyword>
<dbReference type="GO" id="GO:0019303">
    <property type="term" value="P:D-ribose catabolic process"/>
    <property type="evidence" value="ECO:0007669"/>
    <property type="project" value="UniProtKB-UniRule"/>
</dbReference>
<comment type="catalytic activity">
    <reaction evidence="12">
        <text>D-ribose + ATP = D-ribose 5-phosphate + ADP + H(+)</text>
        <dbReference type="Rhea" id="RHEA:13697"/>
        <dbReference type="ChEBI" id="CHEBI:15378"/>
        <dbReference type="ChEBI" id="CHEBI:30616"/>
        <dbReference type="ChEBI" id="CHEBI:47013"/>
        <dbReference type="ChEBI" id="CHEBI:78346"/>
        <dbReference type="ChEBI" id="CHEBI:456216"/>
        <dbReference type="EC" id="2.7.1.15"/>
    </reaction>
</comment>
<evidence type="ECO:0000256" key="8">
    <source>
        <dbReference type="ARBA" id="ARBA00022840"/>
    </source>
</evidence>
<accession>A0AAU7JLE6</accession>
<keyword evidence="11 12" id="KW-0119">Carbohydrate metabolism</keyword>
<name>A0AAU7JLE6_9HYPH</name>
<keyword evidence="9 12" id="KW-0460">Magnesium</keyword>
<dbReference type="PROSITE" id="PS00583">
    <property type="entry name" value="PFKB_KINASES_1"/>
    <property type="match status" value="1"/>
</dbReference>
<feature type="binding site" evidence="12">
    <location>
        <position position="278"/>
    </location>
    <ligand>
        <name>K(+)</name>
        <dbReference type="ChEBI" id="CHEBI:29103"/>
    </ligand>
</feature>
<feature type="binding site" evidence="12">
    <location>
        <position position="239"/>
    </location>
    <ligand>
        <name>K(+)</name>
        <dbReference type="ChEBI" id="CHEBI:29103"/>
    </ligand>
</feature>
<feature type="binding site" evidence="12">
    <location>
        <position position="245"/>
    </location>
    <ligand>
        <name>substrate</name>
    </ligand>
</feature>
<proteinExistence type="inferred from homology"/>
<keyword evidence="5 12" id="KW-0479">Metal-binding</keyword>
<dbReference type="InterPro" id="IPR002139">
    <property type="entry name" value="Ribo/fructo_kinase"/>
</dbReference>
<evidence type="ECO:0000313" key="14">
    <source>
        <dbReference type="EMBL" id="XBO41138.1"/>
    </source>
</evidence>